<proteinExistence type="predicted"/>
<keyword evidence="3 6" id="KW-0812">Transmembrane</keyword>
<keyword evidence="4 6" id="KW-1133">Transmembrane helix</keyword>
<keyword evidence="2" id="KW-1003">Cell membrane</keyword>
<dbReference type="InterPro" id="IPR044878">
    <property type="entry name" value="UbiA_sf"/>
</dbReference>
<dbReference type="EMBL" id="FQZA01000003">
    <property type="protein sequence ID" value="SHI90382.1"/>
    <property type="molecule type" value="Genomic_DNA"/>
</dbReference>
<feature type="transmembrane region" description="Helical" evidence="6">
    <location>
        <begin position="382"/>
        <end position="402"/>
    </location>
</feature>
<keyword evidence="8" id="KW-1185">Reference proteome</keyword>
<comment type="subcellular location">
    <subcellularLocation>
        <location evidence="1">Membrane</location>
        <topology evidence="1">Multi-pass membrane protein</topology>
    </subcellularLocation>
</comment>
<dbReference type="InterPro" id="IPR000537">
    <property type="entry name" value="UbiA_prenyltransferase"/>
</dbReference>
<evidence type="ECO:0000256" key="5">
    <source>
        <dbReference type="ARBA" id="ARBA00023136"/>
    </source>
</evidence>
<feature type="transmembrane region" description="Helical" evidence="6">
    <location>
        <begin position="217"/>
        <end position="236"/>
    </location>
</feature>
<evidence type="ECO:0000313" key="7">
    <source>
        <dbReference type="EMBL" id="SHI90382.1"/>
    </source>
</evidence>
<gene>
    <name evidence="7" type="ORF">SAMN04488012_103265</name>
</gene>
<sequence length="476" mass="50777">MADDPPLVLDVDGTYLRTDLLLESFWAGMGRDPVSTLGALRHWRDRPRLKAELARIGQPDLALMPRDPEVAALASAARSEGRAVVLASAADADLVGALGRTDPTVTDTLGSTPGRNLKGAEKARALVDRYGRSGFDYAGDSNADAAVWAEARKAIVVGGPARQAAHLRGAGQDVTEIPGGWTWRAARRALRPHQYVKNVLLFLPVIAAHAFQWQPFALVLLGIVAFSAAASSIYVVNDLLDLAADRQHATKCNRPLASGALPIGVGMALGLGAGALALILGALLGPAFLAVICVYIVLSLAYSLKLKRMRWIDVFCLAALYTLRVVAGAAASGVEATLSMLVFIFPVFLTLGCVKRLTELAKATGEARLPGRGYAPSDKGDMLNMAGLGVVGALVIFALYSVSDQAAALYETRWILWLALPPMALWLMRMVALGARGQMDYDPIVFALRDRTGIGLLLIILSLMFWSAGLWAEWLG</sequence>
<evidence type="ECO:0000256" key="2">
    <source>
        <dbReference type="ARBA" id="ARBA00022475"/>
    </source>
</evidence>
<dbReference type="InterPro" id="IPR050475">
    <property type="entry name" value="Prenyltransferase_related"/>
</dbReference>
<protein>
    <submittedName>
        <fullName evidence="7">4-hydroxybenzoate polyprenyltransferase</fullName>
    </submittedName>
</protein>
<dbReference type="STRING" id="313368.SAMN04488012_103265"/>
<dbReference type="RefSeq" id="WP_073127963.1">
    <property type="nucleotide sequence ID" value="NZ_FQZA01000003.1"/>
</dbReference>
<evidence type="ECO:0000313" key="8">
    <source>
        <dbReference type="Proteomes" id="UP000184040"/>
    </source>
</evidence>
<dbReference type="GO" id="GO:0016765">
    <property type="term" value="F:transferase activity, transferring alkyl or aryl (other than methyl) groups"/>
    <property type="evidence" value="ECO:0007669"/>
    <property type="project" value="InterPro"/>
</dbReference>
<dbReference type="CDD" id="cd13963">
    <property type="entry name" value="PT_UbiA_2"/>
    <property type="match status" value="1"/>
</dbReference>
<dbReference type="Proteomes" id="UP000184040">
    <property type="component" value="Unassembled WGS sequence"/>
</dbReference>
<evidence type="ECO:0000256" key="4">
    <source>
        <dbReference type="ARBA" id="ARBA00022989"/>
    </source>
</evidence>
<accession>A0A1M6EY61</accession>
<evidence type="ECO:0000256" key="6">
    <source>
        <dbReference type="SAM" id="Phobius"/>
    </source>
</evidence>
<dbReference type="PANTHER" id="PTHR42723:SF1">
    <property type="entry name" value="CHLOROPHYLL SYNTHASE, CHLOROPLASTIC"/>
    <property type="match status" value="1"/>
</dbReference>
<feature type="transmembrane region" description="Helical" evidence="6">
    <location>
        <begin position="414"/>
        <end position="432"/>
    </location>
</feature>
<keyword evidence="5 6" id="KW-0472">Membrane</keyword>
<keyword evidence="7" id="KW-0808">Transferase</keyword>
<feature type="transmembrane region" description="Helical" evidence="6">
    <location>
        <begin position="453"/>
        <end position="472"/>
    </location>
</feature>
<reference evidence="7 8" key="1">
    <citation type="submission" date="2016-11" db="EMBL/GenBank/DDBJ databases">
        <authorList>
            <person name="Jaros S."/>
            <person name="Januszkiewicz K."/>
            <person name="Wedrychowicz H."/>
        </authorList>
    </citation>
    <scope>NUCLEOTIDE SEQUENCE [LARGE SCALE GENOMIC DNA]</scope>
    <source>
        <strain evidence="7 8">DSM 26892</strain>
    </source>
</reference>
<feature type="transmembrane region" description="Helical" evidence="6">
    <location>
        <begin position="286"/>
        <end position="304"/>
    </location>
</feature>
<dbReference type="Pfam" id="PF01040">
    <property type="entry name" value="UbiA"/>
    <property type="match status" value="1"/>
</dbReference>
<feature type="transmembrane region" description="Helical" evidence="6">
    <location>
        <begin position="336"/>
        <end position="354"/>
    </location>
</feature>
<feature type="transmembrane region" description="Helical" evidence="6">
    <location>
        <begin position="256"/>
        <end position="280"/>
    </location>
</feature>
<dbReference type="GO" id="GO:0016020">
    <property type="term" value="C:membrane"/>
    <property type="evidence" value="ECO:0007669"/>
    <property type="project" value="UniProtKB-SubCell"/>
</dbReference>
<evidence type="ECO:0000256" key="3">
    <source>
        <dbReference type="ARBA" id="ARBA00022692"/>
    </source>
</evidence>
<dbReference type="Gene3D" id="1.10.357.140">
    <property type="entry name" value="UbiA prenyltransferase"/>
    <property type="match status" value="1"/>
</dbReference>
<dbReference type="NCBIfam" id="NF006088">
    <property type="entry name" value="PRK08238.1"/>
    <property type="match status" value="1"/>
</dbReference>
<name>A0A1M6EY61_9RHOB</name>
<dbReference type="AlphaFoldDB" id="A0A1M6EY61"/>
<dbReference type="PANTHER" id="PTHR42723">
    <property type="entry name" value="CHLOROPHYLL SYNTHASE"/>
    <property type="match status" value="1"/>
</dbReference>
<organism evidence="7 8">
    <name type="scientific">Palleronia salina</name>
    <dbReference type="NCBI Taxonomy" id="313368"/>
    <lineage>
        <taxon>Bacteria</taxon>
        <taxon>Pseudomonadati</taxon>
        <taxon>Pseudomonadota</taxon>
        <taxon>Alphaproteobacteria</taxon>
        <taxon>Rhodobacterales</taxon>
        <taxon>Roseobacteraceae</taxon>
        <taxon>Palleronia</taxon>
    </lineage>
</organism>
<evidence type="ECO:0000256" key="1">
    <source>
        <dbReference type="ARBA" id="ARBA00004141"/>
    </source>
</evidence>